<proteinExistence type="inferred from homology"/>
<evidence type="ECO:0000256" key="5">
    <source>
        <dbReference type="ARBA" id="ARBA00022989"/>
    </source>
</evidence>
<dbReference type="GO" id="GO:0055085">
    <property type="term" value="P:transmembrane transport"/>
    <property type="evidence" value="ECO:0007669"/>
    <property type="project" value="InterPro"/>
</dbReference>
<name>A0A1G8TR59_9RHOB</name>
<comment type="subcellular location">
    <subcellularLocation>
        <location evidence="1 7">Cell membrane</location>
        <topology evidence="1 7">Multi-pass membrane protein</topology>
    </subcellularLocation>
</comment>
<evidence type="ECO:0000256" key="6">
    <source>
        <dbReference type="ARBA" id="ARBA00023136"/>
    </source>
</evidence>
<dbReference type="InterPro" id="IPR000515">
    <property type="entry name" value="MetI-like"/>
</dbReference>
<feature type="transmembrane region" description="Helical" evidence="7">
    <location>
        <begin position="127"/>
        <end position="146"/>
    </location>
</feature>
<dbReference type="SUPFAM" id="SSF161098">
    <property type="entry name" value="MetI-like"/>
    <property type="match status" value="1"/>
</dbReference>
<protein>
    <submittedName>
        <fullName evidence="9">Peptide/nickel transport system permease protein</fullName>
    </submittedName>
</protein>
<keyword evidence="2 7" id="KW-0813">Transport</keyword>
<dbReference type="AlphaFoldDB" id="A0A1G8TR59"/>
<dbReference type="EMBL" id="FNEB01000030">
    <property type="protein sequence ID" value="SDJ43904.1"/>
    <property type="molecule type" value="Genomic_DNA"/>
</dbReference>
<dbReference type="GO" id="GO:0005886">
    <property type="term" value="C:plasma membrane"/>
    <property type="evidence" value="ECO:0007669"/>
    <property type="project" value="UniProtKB-SubCell"/>
</dbReference>
<keyword evidence="6 7" id="KW-0472">Membrane</keyword>
<keyword evidence="5 7" id="KW-1133">Transmembrane helix</keyword>
<dbReference type="PROSITE" id="PS50928">
    <property type="entry name" value="ABC_TM1"/>
    <property type="match status" value="1"/>
</dbReference>
<dbReference type="Proteomes" id="UP000199340">
    <property type="component" value="Unassembled WGS sequence"/>
</dbReference>
<dbReference type="Pfam" id="PF00528">
    <property type="entry name" value="BPD_transp_1"/>
    <property type="match status" value="1"/>
</dbReference>
<dbReference type="InterPro" id="IPR050366">
    <property type="entry name" value="BP-dependent_transpt_permease"/>
</dbReference>
<keyword evidence="10" id="KW-1185">Reference proteome</keyword>
<evidence type="ECO:0000259" key="8">
    <source>
        <dbReference type="PROSITE" id="PS50928"/>
    </source>
</evidence>
<feature type="domain" description="ABC transmembrane type-1" evidence="8">
    <location>
        <begin position="1"/>
        <end position="146"/>
    </location>
</feature>
<evidence type="ECO:0000256" key="7">
    <source>
        <dbReference type="RuleBase" id="RU363032"/>
    </source>
</evidence>
<evidence type="ECO:0000313" key="9">
    <source>
        <dbReference type="EMBL" id="SDJ43904.1"/>
    </source>
</evidence>
<gene>
    <name evidence="9" type="ORF">SAMN05421850_1302</name>
</gene>
<evidence type="ECO:0000313" key="10">
    <source>
        <dbReference type="Proteomes" id="UP000199340"/>
    </source>
</evidence>
<dbReference type="InterPro" id="IPR035906">
    <property type="entry name" value="MetI-like_sf"/>
</dbReference>
<feature type="transmembrane region" description="Helical" evidence="7">
    <location>
        <begin position="86"/>
        <end position="107"/>
    </location>
</feature>
<keyword evidence="3" id="KW-1003">Cell membrane</keyword>
<evidence type="ECO:0000256" key="4">
    <source>
        <dbReference type="ARBA" id="ARBA00022692"/>
    </source>
</evidence>
<reference evidence="9 10" key="1">
    <citation type="submission" date="2016-10" db="EMBL/GenBank/DDBJ databases">
        <authorList>
            <person name="de Groot N.N."/>
        </authorList>
    </citation>
    <scope>NUCLEOTIDE SEQUENCE [LARGE SCALE GENOMIC DNA]</scope>
    <source>
        <strain evidence="9 10">DSM 28010</strain>
    </source>
</reference>
<dbReference type="STRING" id="490829.SAMN05421850_1302"/>
<dbReference type="Gene3D" id="1.10.3720.10">
    <property type="entry name" value="MetI-like"/>
    <property type="match status" value="1"/>
</dbReference>
<comment type="similarity">
    <text evidence="7">Belongs to the binding-protein-dependent transport system permease family.</text>
</comment>
<sequence length="161" mass="17600">MAIPTILVAIGLIAVFGANLWTVIVAISSAELPRLVRVVRASVLSLREQPYVEFAQAIGASRTRIIWHHLLPNSVAPIIVQITYKIGIAILFEAGLSFLGVGLPPSIPSWGNMMAEGRALWLAKPYLVMFPALFLSITILSINMIGDGLRDLLDPRMKERS</sequence>
<feature type="transmembrane region" description="Helical" evidence="7">
    <location>
        <begin position="6"/>
        <end position="27"/>
    </location>
</feature>
<evidence type="ECO:0000256" key="3">
    <source>
        <dbReference type="ARBA" id="ARBA00022475"/>
    </source>
</evidence>
<evidence type="ECO:0000256" key="1">
    <source>
        <dbReference type="ARBA" id="ARBA00004651"/>
    </source>
</evidence>
<accession>A0A1G8TR59</accession>
<dbReference type="PANTHER" id="PTHR43386:SF6">
    <property type="entry name" value="ABC TRANSPORTER PERMEASE PROTEIN"/>
    <property type="match status" value="1"/>
</dbReference>
<keyword evidence="4 7" id="KW-0812">Transmembrane</keyword>
<organism evidence="9 10">
    <name type="scientific">Lutimaribacter saemankumensis</name>
    <dbReference type="NCBI Taxonomy" id="490829"/>
    <lineage>
        <taxon>Bacteria</taxon>
        <taxon>Pseudomonadati</taxon>
        <taxon>Pseudomonadota</taxon>
        <taxon>Alphaproteobacteria</taxon>
        <taxon>Rhodobacterales</taxon>
        <taxon>Roseobacteraceae</taxon>
        <taxon>Lutimaribacter</taxon>
    </lineage>
</organism>
<evidence type="ECO:0000256" key="2">
    <source>
        <dbReference type="ARBA" id="ARBA00022448"/>
    </source>
</evidence>
<dbReference type="PANTHER" id="PTHR43386">
    <property type="entry name" value="OLIGOPEPTIDE TRANSPORT SYSTEM PERMEASE PROTEIN APPC"/>
    <property type="match status" value="1"/>
</dbReference>
<dbReference type="CDD" id="cd06261">
    <property type="entry name" value="TM_PBP2"/>
    <property type="match status" value="1"/>
</dbReference>